<protein>
    <submittedName>
        <fullName evidence="2">Uncharacterized protein</fullName>
    </submittedName>
</protein>
<organism evidence="2 3">
    <name type="scientific">Eumeta variegata</name>
    <name type="common">Bagworm moth</name>
    <name type="synonym">Eumeta japonica</name>
    <dbReference type="NCBI Taxonomy" id="151549"/>
    <lineage>
        <taxon>Eukaryota</taxon>
        <taxon>Metazoa</taxon>
        <taxon>Ecdysozoa</taxon>
        <taxon>Arthropoda</taxon>
        <taxon>Hexapoda</taxon>
        <taxon>Insecta</taxon>
        <taxon>Pterygota</taxon>
        <taxon>Neoptera</taxon>
        <taxon>Endopterygota</taxon>
        <taxon>Lepidoptera</taxon>
        <taxon>Glossata</taxon>
        <taxon>Ditrysia</taxon>
        <taxon>Tineoidea</taxon>
        <taxon>Psychidae</taxon>
        <taxon>Oiketicinae</taxon>
        <taxon>Eumeta</taxon>
    </lineage>
</organism>
<evidence type="ECO:0000313" key="2">
    <source>
        <dbReference type="EMBL" id="GBP05257.1"/>
    </source>
</evidence>
<dbReference type="Proteomes" id="UP000299102">
    <property type="component" value="Unassembled WGS sequence"/>
</dbReference>
<proteinExistence type="predicted"/>
<evidence type="ECO:0000313" key="3">
    <source>
        <dbReference type="Proteomes" id="UP000299102"/>
    </source>
</evidence>
<dbReference type="EMBL" id="BGZK01003880">
    <property type="protein sequence ID" value="GBP05257.1"/>
    <property type="molecule type" value="Genomic_DNA"/>
</dbReference>
<name>A0A4C1SV95_EUMVA</name>
<gene>
    <name evidence="2" type="ORF">EVAR_101345_1</name>
</gene>
<comment type="caution">
    <text evidence="2">The sequence shown here is derived from an EMBL/GenBank/DDBJ whole genome shotgun (WGS) entry which is preliminary data.</text>
</comment>
<feature type="region of interest" description="Disordered" evidence="1">
    <location>
        <begin position="1"/>
        <end position="33"/>
    </location>
</feature>
<sequence length="105" mass="11738">MNARSIDTSRSRSSGLHSSRVSPGGSAHIGPSRCPVGRVTQHVSQCHKWFFAARFRRSVGGTAFVFCRPIRQTWSVRPRPLVRLCASWSPEPEYWRVDMALLAAA</sequence>
<accession>A0A4C1SV95</accession>
<keyword evidence="3" id="KW-1185">Reference proteome</keyword>
<reference evidence="2 3" key="1">
    <citation type="journal article" date="2019" name="Commun. Biol.">
        <title>The bagworm genome reveals a unique fibroin gene that provides high tensile strength.</title>
        <authorList>
            <person name="Kono N."/>
            <person name="Nakamura H."/>
            <person name="Ohtoshi R."/>
            <person name="Tomita M."/>
            <person name="Numata K."/>
            <person name="Arakawa K."/>
        </authorList>
    </citation>
    <scope>NUCLEOTIDE SEQUENCE [LARGE SCALE GENOMIC DNA]</scope>
</reference>
<evidence type="ECO:0000256" key="1">
    <source>
        <dbReference type="SAM" id="MobiDB-lite"/>
    </source>
</evidence>
<dbReference type="AlphaFoldDB" id="A0A4C1SV95"/>
<feature type="compositionally biased region" description="Low complexity" evidence="1">
    <location>
        <begin position="11"/>
        <end position="22"/>
    </location>
</feature>